<keyword evidence="4" id="KW-1185">Reference proteome</keyword>
<feature type="compositionally biased region" description="Pro residues" evidence="1">
    <location>
        <begin position="20"/>
        <end position="51"/>
    </location>
</feature>
<evidence type="ECO:0000313" key="4">
    <source>
        <dbReference type="Proteomes" id="UP001501237"/>
    </source>
</evidence>
<keyword evidence="2" id="KW-0472">Membrane</keyword>
<gene>
    <name evidence="3" type="ORF">GCM10010468_78300</name>
</gene>
<evidence type="ECO:0000256" key="1">
    <source>
        <dbReference type="SAM" id="MobiDB-lite"/>
    </source>
</evidence>
<comment type="caution">
    <text evidence="3">The sequence shown here is derived from an EMBL/GenBank/DDBJ whole genome shotgun (WGS) entry which is preliminary data.</text>
</comment>
<name>A0ABP6QQZ6_9ACTN</name>
<feature type="transmembrane region" description="Helical" evidence="2">
    <location>
        <begin position="68"/>
        <end position="93"/>
    </location>
</feature>
<organism evidence="3 4">
    <name type="scientific">Actinocorallia longicatena</name>
    <dbReference type="NCBI Taxonomy" id="111803"/>
    <lineage>
        <taxon>Bacteria</taxon>
        <taxon>Bacillati</taxon>
        <taxon>Actinomycetota</taxon>
        <taxon>Actinomycetes</taxon>
        <taxon>Streptosporangiales</taxon>
        <taxon>Thermomonosporaceae</taxon>
        <taxon>Actinocorallia</taxon>
    </lineage>
</organism>
<dbReference type="RefSeq" id="WP_344839244.1">
    <property type="nucleotide sequence ID" value="NZ_BAAAUV010000044.1"/>
</dbReference>
<dbReference type="Proteomes" id="UP001501237">
    <property type="component" value="Unassembled WGS sequence"/>
</dbReference>
<dbReference type="EMBL" id="BAAAUV010000044">
    <property type="protein sequence ID" value="GAA3241160.1"/>
    <property type="molecule type" value="Genomic_DNA"/>
</dbReference>
<sequence length="342" mass="37217">MAFPPPGPGDPHGPVHRRPAPPPQGVPPRQGPPPPQGPGYPPAWQGPPPQAPWQGRRPPRRPVDWWKVVAYMVATLLVPLLIAGGTLAANYYLAPAEQDRREKAKEQALAVEAPLRVKLADTWSNDAYMIWVWDERLRPSAVTELLRLPTTDPEIAAFAADHGGIRTEGACIDERCGLSQTRFKLTLTGHRTGRVRIDQISGRILDRRPPPRGTLLVLPSAGASEVEGGAITLDTKDLRLHAIDQGGRPQRPYFDVRSVDLERDESLAFEIFAYNGGDDVDWELVLDLTVDGKAEQMTVRADGSPVGPPFRNPGGTLGTLTYGSEFFCATGAAHCTPGVPRD</sequence>
<reference evidence="4" key="1">
    <citation type="journal article" date="2019" name="Int. J. Syst. Evol. Microbiol.">
        <title>The Global Catalogue of Microorganisms (GCM) 10K type strain sequencing project: providing services to taxonomists for standard genome sequencing and annotation.</title>
        <authorList>
            <consortium name="The Broad Institute Genomics Platform"/>
            <consortium name="The Broad Institute Genome Sequencing Center for Infectious Disease"/>
            <person name="Wu L."/>
            <person name="Ma J."/>
        </authorList>
    </citation>
    <scope>NUCLEOTIDE SEQUENCE [LARGE SCALE GENOMIC DNA]</scope>
    <source>
        <strain evidence="4">JCM 9377</strain>
    </source>
</reference>
<accession>A0ABP6QQZ6</accession>
<evidence type="ECO:0000313" key="3">
    <source>
        <dbReference type="EMBL" id="GAA3241160.1"/>
    </source>
</evidence>
<feature type="compositionally biased region" description="Pro residues" evidence="1">
    <location>
        <begin position="1"/>
        <end position="11"/>
    </location>
</feature>
<keyword evidence="2" id="KW-1133">Transmembrane helix</keyword>
<keyword evidence="2" id="KW-0812">Transmembrane</keyword>
<feature type="region of interest" description="Disordered" evidence="1">
    <location>
        <begin position="1"/>
        <end position="58"/>
    </location>
</feature>
<evidence type="ECO:0000256" key="2">
    <source>
        <dbReference type="SAM" id="Phobius"/>
    </source>
</evidence>
<proteinExistence type="predicted"/>
<protein>
    <submittedName>
        <fullName evidence="3">Uncharacterized protein</fullName>
    </submittedName>
</protein>